<feature type="transmembrane region" description="Helical" evidence="1">
    <location>
        <begin position="566"/>
        <end position="590"/>
    </location>
</feature>
<accession>A0ABP1S3X6</accession>
<organism evidence="2 3">
    <name type="scientific">Orchesella dallaii</name>
    <dbReference type="NCBI Taxonomy" id="48710"/>
    <lineage>
        <taxon>Eukaryota</taxon>
        <taxon>Metazoa</taxon>
        <taxon>Ecdysozoa</taxon>
        <taxon>Arthropoda</taxon>
        <taxon>Hexapoda</taxon>
        <taxon>Collembola</taxon>
        <taxon>Entomobryomorpha</taxon>
        <taxon>Entomobryoidea</taxon>
        <taxon>Orchesellidae</taxon>
        <taxon>Orchesellinae</taxon>
        <taxon>Orchesella</taxon>
    </lineage>
</organism>
<feature type="transmembrane region" description="Helical" evidence="1">
    <location>
        <begin position="7"/>
        <end position="28"/>
    </location>
</feature>
<comment type="caution">
    <text evidence="2">The sequence shown here is derived from an EMBL/GenBank/DDBJ whole genome shotgun (WGS) entry which is preliminary data.</text>
</comment>
<gene>
    <name evidence="2" type="ORF">ODALV1_LOCUS29447</name>
</gene>
<dbReference type="Proteomes" id="UP001642540">
    <property type="component" value="Unassembled WGS sequence"/>
</dbReference>
<feature type="transmembrane region" description="Helical" evidence="1">
    <location>
        <begin position="655"/>
        <end position="674"/>
    </location>
</feature>
<reference evidence="2 3" key="1">
    <citation type="submission" date="2024-08" db="EMBL/GenBank/DDBJ databases">
        <authorList>
            <person name="Cucini C."/>
            <person name="Frati F."/>
        </authorList>
    </citation>
    <scope>NUCLEOTIDE SEQUENCE [LARGE SCALE GENOMIC DNA]</scope>
</reference>
<sequence>MVRSESGIVGLVLQILVIFVGAPLTLILGNPTLMCAQTGAGLGAWKRGNPPDHFIPFLGWHKRYGYYSIGAKKYDSEYAGVWRTTVYANVYFTHNLSFPADIFPREKQGDWESPFKAIHCPFKYEPRLVDMVDPCDRSNMFEMKMYAVKQSGPDGVERTMKGWLHIELKLLHPDDEFRIVYLQMRDEYFNAIGEFVSDPKEQCPSNDETLFTSPTSKQFLPCTATGLRETTSSQALYVVHPDILLDPEAKDPSKGYIPAGGLKKGIHFTWRYGEYWCNRHYMIRPDAFIITKKMIERRQATFKKYPGILERGDELEPHWDYPRFIRKTPKYWLRADWFGAHDIKLPSSRLRCEELIVEESSGEVTDAASWILDVVESSLLNDYLNPKYFYQGTPTTWFYQSCQANPQLKKPKDAAIFLGRCKHLFKTTDKNGTVQLLPSNSQLHTCNTNSSAREFEGINVTFANFESYKEYRENLSFNRSKQCDQPCRAPLNMTDVEEIQSFNVSGAIGFKINKTESNFTGRTKDSLAKFWRGRKFHGILCIICAMFVTPVSLFAARYLKETAMKYAFAGIQIWYWIHVANSLALFAIYYSSQTAIGPSIQSWGHSEDGFAIFHYIVGWISHAVLTAMIVFGGIRSGIYGSSVNVRKVFMTAHSIVGFGQYWVNIFLVLISTWIPASPTADACGEDGLPTGVSSVFIIVLSWAVFDILIHAAMTFLLFSVDTHLGIRRPWYCPILPILTGDSHQDMMGSFLRLIVFLNYVVISAGFTLGTILVISLQAQIPGCVFGEMSCKSPLGCTSAAVSMCRKLNYPDC</sequence>
<feature type="transmembrane region" description="Helical" evidence="1">
    <location>
        <begin position="694"/>
        <end position="718"/>
    </location>
</feature>
<proteinExistence type="predicted"/>
<keyword evidence="1" id="KW-0812">Transmembrane</keyword>
<evidence type="ECO:0000256" key="1">
    <source>
        <dbReference type="SAM" id="Phobius"/>
    </source>
</evidence>
<feature type="transmembrane region" description="Helical" evidence="1">
    <location>
        <begin position="610"/>
        <end position="634"/>
    </location>
</feature>
<keyword evidence="1" id="KW-0472">Membrane</keyword>
<name>A0ABP1S3X6_9HEXA</name>
<evidence type="ECO:0000313" key="2">
    <source>
        <dbReference type="EMBL" id="CAL8143307.1"/>
    </source>
</evidence>
<evidence type="ECO:0000313" key="3">
    <source>
        <dbReference type="Proteomes" id="UP001642540"/>
    </source>
</evidence>
<feature type="transmembrane region" description="Helical" evidence="1">
    <location>
        <begin position="536"/>
        <end position="559"/>
    </location>
</feature>
<feature type="transmembrane region" description="Helical" evidence="1">
    <location>
        <begin position="753"/>
        <end position="776"/>
    </location>
</feature>
<keyword evidence="1" id="KW-1133">Transmembrane helix</keyword>
<dbReference type="EMBL" id="CAXLJM020000154">
    <property type="protein sequence ID" value="CAL8143307.1"/>
    <property type="molecule type" value="Genomic_DNA"/>
</dbReference>
<evidence type="ECO:0008006" key="4">
    <source>
        <dbReference type="Google" id="ProtNLM"/>
    </source>
</evidence>
<keyword evidence="3" id="KW-1185">Reference proteome</keyword>
<protein>
    <recommendedName>
        <fullName evidence="4">Cytochrome b561 domain-containing protein</fullName>
    </recommendedName>
</protein>